<dbReference type="eggNOG" id="COG1718">
    <property type="taxonomic scope" value="Bacteria"/>
</dbReference>
<evidence type="ECO:0000313" key="4">
    <source>
        <dbReference type="Proteomes" id="UP000006281"/>
    </source>
</evidence>
<dbReference type="Proteomes" id="UP000006281">
    <property type="component" value="Chromosome"/>
</dbReference>
<reference evidence="3 4" key="1">
    <citation type="journal article" date="2012" name="BMC Genomics">
        <title>Complete genome sequence of Saccharothrix espanaensis DSM 44229T and comparison to the other completely sequenced Pseudonocardiaceae.</title>
        <authorList>
            <person name="Strobel T."/>
            <person name="Al-Dilaimi A."/>
            <person name="Blom J."/>
            <person name="Gessner A."/>
            <person name="Kalinowski J."/>
            <person name="Luzhetska M."/>
            <person name="Puhler A."/>
            <person name="Szczepanowski R."/>
            <person name="Bechthold A."/>
            <person name="Ruckert C."/>
        </authorList>
    </citation>
    <scope>NUCLEOTIDE SEQUENCE [LARGE SCALE GENOMIC DNA]</scope>
    <source>
        <strain evidence="4">ATCC 51144 / DSM 44229 / JCM 9112 / NBRC 15066 / NRRL 15764</strain>
    </source>
</reference>
<dbReference type="HOGENOM" id="CLU_075702_0_0_11"/>
<feature type="region of interest" description="Disordered" evidence="1">
    <location>
        <begin position="1"/>
        <end position="30"/>
    </location>
</feature>
<evidence type="ECO:0000259" key="2">
    <source>
        <dbReference type="Pfam" id="PF20613"/>
    </source>
</evidence>
<organism evidence="3 4">
    <name type="scientific">Saccharothrix espanaensis (strain ATCC 51144 / DSM 44229 / JCM 9112 / NBRC 15066 / NRRL 15764)</name>
    <dbReference type="NCBI Taxonomy" id="1179773"/>
    <lineage>
        <taxon>Bacteria</taxon>
        <taxon>Bacillati</taxon>
        <taxon>Actinomycetota</taxon>
        <taxon>Actinomycetes</taxon>
        <taxon>Pseudonocardiales</taxon>
        <taxon>Pseudonocardiaceae</taxon>
        <taxon>Saccharothrix</taxon>
    </lineage>
</organism>
<dbReference type="InterPro" id="IPR046748">
    <property type="entry name" value="HipA_2"/>
</dbReference>
<name>K0JWR7_SACES</name>
<dbReference type="KEGG" id="sesp:BN6_19140"/>
<feature type="compositionally biased region" description="Basic and acidic residues" evidence="1">
    <location>
        <begin position="1"/>
        <end position="22"/>
    </location>
</feature>
<protein>
    <recommendedName>
        <fullName evidence="2">HipA-like kinase domain-containing protein</fullName>
    </recommendedName>
</protein>
<feature type="domain" description="HipA-like kinase" evidence="2">
    <location>
        <begin position="47"/>
        <end position="262"/>
    </location>
</feature>
<keyword evidence="4" id="KW-1185">Reference proteome</keyword>
<dbReference type="BioCyc" id="SESP1179773:BN6_RS09415-MONOMER"/>
<evidence type="ECO:0000256" key="1">
    <source>
        <dbReference type="SAM" id="MobiDB-lite"/>
    </source>
</evidence>
<proteinExistence type="predicted"/>
<dbReference type="AlphaFoldDB" id="K0JWR7"/>
<dbReference type="STRING" id="1179773.BN6_19140"/>
<sequence>MGSDPRRLRGRRLEPVGGDRPRPAMMPGVNATNGLRTVAATRYVTPFREGGSLPGLVEADDLGMYVLKFRGAGQGVKALVAEIVVGELARRLGFRVPEIVLVELDPELARAEPDQEVQELLRASGGVNLGLDYLPGSFDYNPVVREPSTDLATRLLWLDALTLNVDRSWRNPNTLLWHRELWLIDHGAALYFHHSWTPERFPAASYRFDAADHLMLPFAGPLAEVDAELSAKITPELLREVLALVPDQWLAQDEAYGSPEAVRAAYTQFFTTRLAQPRAWVDALEAARAARV</sequence>
<dbReference type="EMBL" id="HE804045">
    <property type="protein sequence ID" value="CCH29234.1"/>
    <property type="molecule type" value="Genomic_DNA"/>
</dbReference>
<gene>
    <name evidence="3" type="ordered locus">BN6_19140</name>
</gene>
<accession>K0JWR7</accession>
<dbReference type="PATRIC" id="fig|1179773.3.peg.1923"/>
<dbReference type="Pfam" id="PF20613">
    <property type="entry name" value="HipA_2"/>
    <property type="match status" value="1"/>
</dbReference>
<evidence type="ECO:0000313" key="3">
    <source>
        <dbReference type="EMBL" id="CCH29234.1"/>
    </source>
</evidence>